<proteinExistence type="predicted"/>
<name>A0ABT0CT36_9HYPH</name>
<reference evidence="2 3" key="1">
    <citation type="submission" date="2022-02" db="EMBL/GenBank/DDBJ databases">
        <title>Shinella B3.7 sp. nov., isolated from Sediment (Zhairuo Island).</title>
        <authorList>
            <person name="Chen G."/>
        </authorList>
    </citation>
    <scope>NUCLEOTIDE SEQUENCE [LARGE SCALE GENOMIC DNA]</scope>
    <source>
        <strain evidence="2 3">B3.7</strain>
        <plasmid evidence="2">unnamed</plasmid>
    </source>
</reference>
<evidence type="ECO:0000313" key="3">
    <source>
        <dbReference type="Proteomes" id="UP001201844"/>
    </source>
</evidence>
<sequence length="308" mass="33463">MLKRALLLSALLLTPPVAQASDLGFAAEANTICRAIIDGRNHQTFKAARDQTLELTAAHLRGEAPPTPAEAKTLSKLLQAVNVDLAAAIARLQSLPPSPKLEAFLGYGQSRIDINKARIGFLADLDNWQWPPADGLASSRYDFKASTADLGFTDRDCTFVFDSLGNPPAIANFIAAVAPVCSAEYDRLIKTDINQWRRHNIHIVAALRQNKLWDPEAIAALHQLAVAWRDTTNSFRQAANAINSRPPQWVDVLSNMERQAAIFQNRAGATASGDAEAIAQAFAVRLSVPDFRELGLQETSCIALGTLM</sequence>
<keyword evidence="1" id="KW-0732">Signal</keyword>
<feature type="chain" id="PRO_5045207972" evidence="1">
    <location>
        <begin position="21"/>
        <end position="308"/>
    </location>
</feature>
<dbReference type="RefSeq" id="WP_241605271.1">
    <property type="nucleotide sequence ID" value="NZ_JAKVIN010000011.1"/>
</dbReference>
<keyword evidence="3" id="KW-1185">Reference proteome</keyword>
<protein>
    <submittedName>
        <fullName evidence="2">Uncharacterized protein</fullName>
    </submittedName>
</protein>
<geneLocation type="plasmid" evidence="2">
    <name>unnamed</name>
</geneLocation>
<evidence type="ECO:0000256" key="1">
    <source>
        <dbReference type="SAM" id="SignalP"/>
    </source>
</evidence>
<feature type="signal peptide" evidence="1">
    <location>
        <begin position="1"/>
        <end position="20"/>
    </location>
</feature>
<accession>A0ABT0CT36</accession>
<dbReference type="Proteomes" id="UP001201844">
    <property type="component" value="Unassembled WGS sequence"/>
</dbReference>
<gene>
    <name evidence="2" type="ORF">MKI86_21755</name>
</gene>
<evidence type="ECO:0000313" key="2">
    <source>
        <dbReference type="EMBL" id="MCJ8151772.1"/>
    </source>
</evidence>
<comment type="caution">
    <text evidence="2">The sequence shown here is derived from an EMBL/GenBank/DDBJ whole genome shotgun (WGS) entry which is preliminary data.</text>
</comment>
<keyword evidence="2" id="KW-0614">Plasmid</keyword>
<dbReference type="EMBL" id="JAKVIN010000011">
    <property type="protein sequence ID" value="MCJ8151772.1"/>
    <property type="molecule type" value="Genomic_DNA"/>
</dbReference>
<organism evidence="2 3">
    <name type="scientific">Shinella sedimenti</name>
    <dbReference type="NCBI Taxonomy" id="2919913"/>
    <lineage>
        <taxon>Bacteria</taxon>
        <taxon>Pseudomonadati</taxon>
        <taxon>Pseudomonadota</taxon>
        <taxon>Alphaproteobacteria</taxon>
        <taxon>Hyphomicrobiales</taxon>
        <taxon>Rhizobiaceae</taxon>
        <taxon>Shinella</taxon>
    </lineage>
</organism>